<dbReference type="Proteomes" id="UP000652231">
    <property type="component" value="Unassembled WGS sequence"/>
</dbReference>
<dbReference type="EMBL" id="BMGK01000003">
    <property type="protein sequence ID" value="GGD85901.1"/>
    <property type="molecule type" value="Genomic_DNA"/>
</dbReference>
<evidence type="ECO:0000313" key="1">
    <source>
        <dbReference type="EMBL" id="GGD85901.1"/>
    </source>
</evidence>
<comment type="caution">
    <text evidence="1">The sequence shown here is derived from an EMBL/GenBank/DDBJ whole genome shotgun (WGS) entry which is preliminary data.</text>
</comment>
<dbReference type="AlphaFoldDB" id="A0A8J2Y8X6"/>
<name>A0A8J2Y8X6_9FLAO</name>
<reference evidence="1" key="2">
    <citation type="submission" date="2020-09" db="EMBL/GenBank/DDBJ databases">
        <authorList>
            <person name="Sun Q."/>
            <person name="Zhou Y."/>
        </authorList>
    </citation>
    <scope>NUCLEOTIDE SEQUENCE</scope>
    <source>
        <strain evidence="1">CGMCC 1.12924</strain>
    </source>
</reference>
<dbReference type="RefSeq" id="WP_188439628.1">
    <property type="nucleotide sequence ID" value="NZ_BMGK01000003.1"/>
</dbReference>
<evidence type="ECO:0000313" key="2">
    <source>
        <dbReference type="Proteomes" id="UP000652231"/>
    </source>
</evidence>
<keyword evidence="2" id="KW-1185">Reference proteome</keyword>
<sequence>MAENKKSYFAIIPADVRYNEALCANAKLLYGEITALCNEKGYCWANNYYFSELYNVSKRSITAWISELEAAEFIKIELDQSSGNQRKIFIKDYSLNYRKKTNKVKKKTSTPSRRKLLHPQEENFQHNNTVNNTMNRESNALDFLKVNFPSQYEAFLMQNQKAIKDFDKFKLDFNDTVDQEEIKYTGPVLFARLRKYARNWQQNQHKYNKPEEKEAIPLYRRKIS</sequence>
<reference evidence="1" key="1">
    <citation type="journal article" date="2014" name="Int. J. Syst. Evol. Microbiol.">
        <title>Complete genome sequence of Corynebacterium casei LMG S-19264T (=DSM 44701T), isolated from a smear-ripened cheese.</title>
        <authorList>
            <consortium name="US DOE Joint Genome Institute (JGI-PGF)"/>
            <person name="Walter F."/>
            <person name="Albersmeier A."/>
            <person name="Kalinowski J."/>
            <person name="Ruckert C."/>
        </authorList>
    </citation>
    <scope>NUCLEOTIDE SEQUENCE</scope>
    <source>
        <strain evidence="1">CGMCC 1.12924</strain>
    </source>
</reference>
<accession>A0A8J2Y8X6</accession>
<organism evidence="1 2">
    <name type="scientific">Planktosalinus lacus</name>
    <dbReference type="NCBI Taxonomy" id="1526573"/>
    <lineage>
        <taxon>Bacteria</taxon>
        <taxon>Pseudomonadati</taxon>
        <taxon>Bacteroidota</taxon>
        <taxon>Flavobacteriia</taxon>
        <taxon>Flavobacteriales</taxon>
        <taxon>Flavobacteriaceae</taxon>
        <taxon>Planktosalinus</taxon>
    </lineage>
</organism>
<dbReference type="Pfam" id="PF13730">
    <property type="entry name" value="HTH_36"/>
    <property type="match status" value="1"/>
</dbReference>
<proteinExistence type="predicted"/>
<evidence type="ECO:0008006" key="3">
    <source>
        <dbReference type="Google" id="ProtNLM"/>
    </source>
</evidence>
<protein>
    <recommendedName>
        <fullName evidence="3">Helix-turn-helix domain-containing protein</fullName>
    </recommendedName>
</protein>
<gene>
    <name evidence="1" type="ORF">GCM10011312_07390</name>
</gene>